<evidence type="ECO:0000256" key="2">
    <source>
        <dbReference type="ARBA" id="ARBA00010566"/>
    </source>
</evidence>
<gene>
    <name evidence="8" type="ORF">RMAR0315_LOCUS4737</name>
</gene>
<dbReference type="PRINTS" id="PR00143">
    <property type="entry name" value="CITRTSNTHASE"/>
</dbReference>
<evidence type="ECO:0000256" key="4">
    <source>
        <dbReference type="ARBA" id="ARBA00022679"/>
    </source>
</evidence>
<sequence>MTAKGRKGKSIAMSVQIYEVRESQYDRGDTGERRKGAFEEKKEKGVVEASWLRKQGVVSYDPGYTNTACCTSRITYLDGERGILRYRGYPIEQLAGKSSFLEVAYTLYYGELPTEQDLRLYEANVAAHRTPHNDLLKIISNGFRSDAHPMGVLASTVMAMGTLYPEVNPALQGNHVYESYKVREKQVFRILGTMPMLVASIYRSQNGLAPMVGFDTDDMTFTERFLCALSWAEGKLYKPNKRLARALDILFILHADHELNCSTATMRQLTSSGVDVYTSVAASIGALYGPLHGGATEAVLKMLERIKTVDNIPAFLNAVKNREEKLMGFGHRVYRNYDPRAKIIKRIAYEVFEEVGQVDPLIDLATELERTALNDEYFVKRKLYPNVDFYSGLIYKAIGFPTEYFPCLFAIGRTAGWLAHWNEFLVDPEKKIARPMQLYKGQGKRDYVQVFSRWGKRRNSRISSRVFTGRLKK</sequence>
<reference evidence="8" key="1">
    <citation type="submission" date="2021-01" db="EMBL/GenBank/DDBJ databases">
        <authorList>
            <person name="Corre E."/>
            <person name="Pelletier E."/>
            <person name="Niang G."/>
            <person name="Scheremetjew M."/>
            <person name="Finn R."/>
            <person name="Kale V."/>
            <person name="Holt S."/>
            <person name="Cochrane G."/>
            <person name="Meng A."/>
            <person name="Brown T."/>
            <person name="Cohen L."/>
        </authorList>
    </citation>
    <scope>NUCLEOTIDE SEQUENCE</scope>
    <source>
        <strain evidence="8">UTEX LB 2760</strain>
    </source>
</reference>
<evidence type="ECO:0000256" key="6">
    <source>
        <dbReference type="PIRSR" id="PIRSR001369-1"/>
    </source>
</evidence>
<accession>A0A7S0BJ88</accession>
<evidence type="ECO:0000313" key="8">
    <source>
        <dbReference type="EMBL" id="CAD8394752.1"/>
    </source>
</evidence>
<dbReference type="InterPro" id="IPR036969">
    <property type="entry name" value="Citrate_synthase_sf"/>
</dbReference>
<dbReference type="InterPro" id="IPR019810">
    <property type="entry name" value="Citrate_synthase_AS"/>
</dbReference>
<dbReference type="FunFam" id="1.10.230.10:FF:000002">
    <property type="entry name" value="Citrate synthase"/>
    <property type="match status" value="1"/>
</dbReference>
<dbReference type="GO" id="GO:0046912">
    <property type="term" value="F:acyltransferase activity, acyl groups converted into alkyl on transfer"/>
    <property type="evidence" value="ECO:0007669"/>
    <property type="project" value="InterPro"/>
</dbReference>
<protein>
    <recommendedName>
        <fullName evidence="5 7">Citrate synthase</fullName>
    </recommendedName>
</protein>
<dbReference type="InterPro" id="IPR016142">
    <property type="entry name" value="Citrate_synth-like_lrg_a-sub"/>
</dbReference>
<proteinExistence type="inferred from homology"/>
<feature type="active site" evidence="6">
    <location>
        <position position="331"/>
    </location>
</feature>
<keyword evidence="3" id="KW-0816">Tricarboxylic acid cycle</keyword>
<dbReference type="GO" id="GO:0006099">
    <property type="term" value="P:tricarboxylic acid cycle"/>
    <property type="evidence" value="ECO:0007669"/>
    <property type="project" value="UniProtKB-KW"/>
</dbReference>
<dbReference type="InterPro" id="IPR024176">
    <property type="entry name" value="Citrate_synthase_bac-typ"/>
</dbReference>
<dbReference type="PROSITE" id="PS00480">
    <property type="entry name" value="CITRATE_SYNTHASE"/>
    <property type="match status" value="1"/>
</dbReference>
<keyword evidence="4 5" id="KW-0808">Transferase</keyword>
<dbReference type="Gene3D" id="1.10.230.10">
    <property type="entry name" value="Cytochrome P450-Terp, domain 2"/>
    <property type="match status" value="1"/>
</dbReference>
<evidence type="ECO:0000256" key="1">
    <source>
        <dbReference type="ARBA" id="ARBA00005007"/>
    </source>
</evidence>
<dbReference type="PIRSF" id="PIRSF001369">
    <property type="entry name" value="Citrate_synth"/>
    <property type="match status" value="1"/>
</dbReference>
<dbReference type="AlphaFoldDB" id="A0A7S0BJ88"/>
<organism evidence="8">
    <name type="scientific">Rhodosorus marinus</name>
    <dbReference type="NCBI Taxonomy" id="101924"/>
    <lineage>
        <taxon>Eukaryota</taxon>
        <taxon>Rhodophyta</taxon>
        <taxon>Stylonematophyceae</taxon>
        <taxon>Stylonematales</taxon>
        <taxon>Stylonemataceae</taxon>
        <taxon>Rhodosorus</taxon>
    </lineage>
</organism>
<comment type="pathway">
    <text evidence="1">Carbohydrate metabolism.</text>
</comment>
<evidence type="ECO:0000256" key="7">
    <source>
        <dbReference type="RuleBase" id="RU000441"/>
    </source>
</evidence>
<dbReference type="EMBL" id="HBEK01008627">
    <property type="protein sequence ID" value="CAD8394752.1"/>
    <property type="molecule type" value="Transcribed_RNA"/>
</dbReference>
<dbReference type="PANTHER" id="PTHR42871">
    <property type="entry name" value="CITRATE SYNTHASE"/>
    <property type="match status" value="1"/>
</dbReference>
<dbReference type="GO" id="GO:0032787">
    <property type="term" value="P:monocarboxylic acid metabolic process"/>
    <property type="evidence" value="ECO:0007669"/>
    <property type="project" value="UniProtKB-ARBA"/>
</dbReference>
<evidence type="ECO:0000256" key="3">
    <source>
        <dbReference type="ARBA" id="ARBA00022532"/>
    </source>
</evidence>
<feature type="active site" evidence="6">
    <location>
        <position position="388"/>
    </location>
</feature>
<dbReference type="Pfam" id="PF00285">
    <property type="entry name" value="Citrate_synt"/>
    <property type="match status" value="1"/>
</dbReference>
<dbReference type="PANTHER" id="PTHR42871:SF1">
    <property type="entry name" value="CITRATE SYNTHASE"/>
    <property type="match status" value="1"/>
</dbReference>
<name>A0A7S0BJ88_9RHOD</name>
<dbReference type="Gene3D" id="1.10.580.10">
    <property type="entry name" value="Citrate Synthase, domain 1"/>
    <property type="match status" value="1"/>
</dbReference>
<dbReference type="InterPro" id="IPR002020">
    <property type="entry name" value="Citrate_synthase"/>
</dbReference>
<dbReference type="InterPro" id="IPR016143">
    <property type="entry name" value="Citrate_synth-like_sm_a-sub"/>
</dbReference>
<evidence type="ECO:0000256" key="5">
    <source>
        <dbReference type="PIRNR" id="PIRNR001369"/>
    </source>
</evidence>
<dbReference type="FunFam" id="1.10.580.10:FF:000005">
    <property type="entry name" value="Citrate synthase"/>
    <property type="match status" value="1"/>
</dbReference>
<dbReference type="SUPFAM" id="SSF48256">
    <property type="entry name" value="Citrate synthase"/>
    <property type="match status" value="1"/>
</dbReference>
<comment type="similarity">
    <text evidence="2 5 7">Belongs to the citrate synthase family.</text>
</comment>